<organism evidence="1 2">
    <name type="scientific">Pinctada imbricata</name>
    <name type="common">Atlantic pearl-oyster</name>
    <name type="synonym">Pinctada martensii</name>
    <dbReference type="NCBI Taxonomy" id="66713"/>
    <lineage>
        <taxon>Eukaryota</taxon>
        <taxon>Metazoa</taxon>
        <taxon>Spiralia</taxon>
        <taxon>Lophotrochozoa</taxon>
        <taxon>Mollusca</taxon>
        <taxon>Bivalvia</taxon>
        <taxon>Autobranchia</taxon>
        <taxon>Pteriomorphia</taxon>
        <taxon>Pterioida</taxon>
        <taxon>Pterioidea</taxon>
        <taxon>Pteriidae</taxon>
        <taxon>Pinctada</taxon>
    </lineage>
</organism>
<evidence type="ECO:0000313" key="1">
    <source>
        <dbReference type="EMBL" id="KAK3106657.1"/>
    </source>
</evidence>
<dbReference type="PANTHER" id="PTHR19446">
    <property type="entry name" value="REVERSE TRANSCRIPTASES"/>
    <property type="match status" value="1"/>
</dbReference>
<dbReference type="SUPFAM" id="SSF56219">
    <property type="entry name" value="DNase I-like"/>
    <property type="match status" value="1"/>
</dbReference>
<dbReference type="InterPro" id="IPR036691">
    <property type="entry name" value="Endo/exonu/phosph_ase_sf"/>
</dbReference>
<protein>
    <recommendedName>
        <fullName evidence="3">Endonuclease/exonuclease/phosphatase domain-containing protein</fullName>
    </recommendedName>
</protein>
<dbReference type="Proteomes" id="UP001186944">
    <property type="component" value="Unassembled WGS sequence"/>
</dbReference>
<dbReference type="EMBL" id="VSWD01000003">
    <property type="protein sequence ID" value="KAK3106657.1"/>
    <property type="molecule type" value="Genomic_DNA"/>
</dbReference>
<proteinExistence type="predicted"/>
<gene>
    <name evidence="1" type="ORF">FSP39_024644</name>
</gene>
<dbReference type="AlphaFoldDB" id="A0AA89C596"/>
<evidence type="ECO:0000313" key="2">
    <source>
        <dbReference type="Proteomes" id="UP001186944"/>
    </source>
</evidence>
<comment type="caution">
    <text evidence="1">The sequence shown here is derived from an EMBL/GenBank/DDBJ whole genome shotgun (WGS) entry which is preliminary data.</text>
</comment>
<name>A0AA89C596_PINIB</name>
<sequence length="387" mass="43833">MPTFGYTSTQEDYAECLDLLHVIVQKYKDTHTINICGDMNATLLPTRRNRSDIQLRNFLKHEHFSVFRCSDEPTYVHGVGSSQIDYFLATEDMNFTQAYVMADMPCNTSSHAPVRATLNVNLSGFSSSDCVHTRFRKLWNRGSLHLYKQAVSERLCSKHISSDIEKSVTQIQSTLLQAESIAIPKKVVQLKGPKWKASPKSKQIRKKSLDTMKLWKDAGKPGPEHPLSLQRKSLKRELRSTHRQDLAMPKDGSHFDDNYKDKVEFDLHLIRNIVDNTDEDVPAVSFTEVQTAVSKLHNKKASDEFGLSAEHLKNAGDTLLHSLSQLFTMILDSKEIPQQFQCGVIHPIHKRGKDASLCTNYRGITVSSTIGKVFEHVILGKIEEKLP</sequence>
<accession>A0AA89C596</accession>
<reference evidence="1" key="1">
    <citation type="submission" date="2019-08" db="EMBL/GenBank/DDBJ databases">
        <title>The improved chromosome-level genome for the pearl oyster Pinctada fucata martensii using PacBio sequencing and Hi-C.</title>
        <authorList>
            <person name="Zheng Z."/>
        </authorList>
    </citation>
    <scope>NUCLEOTIDE SEQUENCE</scope>
    <source>
        <strain evidence="1">ZZ-2019</strain>
        <tissue evidence="1">Adductor muscle</tissue>
    </source>
</reference>
<evidence type="ECO:0008006" key="3">
    <source>
        <dbReference type="Google" id="ProtNLM"/>
    </source>
</evidence>
<dbReference type="Gene3D" id="3.60.10.10">
    <property type="entry name" value="Endonuclease/exonuclease/phosphatase"/>
    <property type="match status" value="1"/>
</dbReference>
<keyword evidence="2" id="KW-1185">Reference proteome</keyword>